<dbReference type="AlphaFoldDB" id="A0AA40S5D9"/>
<evidence type="ECO:0000313" key="2">
    <source>
        <dbReference type="EMBL" id="MBA8914719.1"/>
    </source>
</evidence>
<sequence>MPEAAVDLPAERSLHRAGEATSPRRRIPPRVSARPRSEEWTDDELLTLPEAAALFWPDGPITTNTLRTAGHQGTLAITRVAGKFFTTPMAVRRMGAEHPVPVARTPEAVPDVSAQALFQVKLAEAKRLGRERARPKRAAERPAAPAPKGRAGQ</sequence>
<comment type="caution">
    <text evidence="2">The sequence shown here is derived from an EMBL/GenBank/DDBJ whole genome shotgun (WGS) entry which is preliminary data.</text>
</comment>
<feature type="region of interest" description="Disordered" evidence="1">
    <location>
        <begin position="1"/>
        <end position="41"/>
    </location>
</feature>
<gene>
    <name evidence="2" type="ORF">HNR51_003815</name>
</gene>
<dbReference type="Proteomes" id="UP000543554">
    <property type="component" value="Unassembled WGS sequence"/>
</dbReference>
<feature type="region of interest" description="Disordered" evidence="1">
    <location>
        <begin position="125"/>
        <end position="153"/>
    </location>
</feature>
<protein>
    <submittedName>
        <fullName evidence="2">Uncharacterized protein</fullName>
    </submittedName>
</protein>
<proteinExistence type="predicted"/>
<dbReference type="EMBL" id="JACJIB010000007">
    <property type="protein sequence ID" value="MBA8914719.1"/>
    <property type="molecule type" value="Genomic_DNA"/>
</dbReference>
<feature type="compositionally biased region" description="Basic and acidic residues" evidence="1">
    <location>
        <begin position="125"/>
        <end position="140"/>
    </location>
</feature>
<organism evidence="2 3">
    <name type="scientific">Methylorubrum thiocyanatum</name>
    <dbReference type="NCBI Taxonomy" id="47958"/>
    <lineage>
        <taxon>Bacteria</taxon>
        <taxon>Pseudomonadati</taxon>
        <taxon>Pseudomonadota</taxon>
        <taxon>Alphaproteobacteria</taxon>
        <taxon>Hyphomicrobiales</taxon>
        <taxon>Methylobacteriaceae</taxon>
        <taxon>Methylorubrum</taxon>
    </lineage>
</organism>
<feature type="compositionally biased region" description="Basic and acidic residues" evidence="1">
    <location>
        <begin position="9"/>
        <end position="18"/>
    </location>
</feature>
<evidence type="ECO:0000256" key="1">
    <source>
        <dbReference type="SAM" id="MobiDB-lite"/>
    </source>
</evidence>
<keyword evidence="3" id="KW-1185">Reference proteome</keyword>
<evidence type="ECO:0000313" key="3">
    <source>
        <dbReference type="Proteomes" id="UP000543554"/>
    </source>
</evidence>
<accession>A0AA40S5D9</accession>
<reference evidence="2 3" key="1">
    <citation type="submission" date="2020-08" db="EMBL/GenBank/DDBJ databases">
        <title>Genomic Encyclopedia of Type Strains, Phase IV (KMG-IV): sequencing the most valuable type-strain genomes for metagenomic binning, comparative biology and taxonomic classification.</title>
        <authorList>
            <person name="Goeker M."/>
        </authorList>
    </citation>
    <scope>NUCLEOTIDE SEQUENCE [LARGE SCALE GENOMIC DNA]</scope>
    <source>
        <strain evidence="2 3">DSM 11490</strain>
    </source>
</reference>
<feature type="compositionally biased region" description="Low complexity" evidence="1">
    <location>
        <begin position="141"/>
        <end position="153"/>
    </location>
</feature>
<dbReference type="RefSeq" id="WP_182555993.1">
    <property type="nucleotide sequence ID" value="NZ_BPRF01000004.1"/>
</dbReference>
<name>A0AA40S5D9_9HYPH</name>